<dbReference type="InterPro" id="IPR018851">
    <property type="entry name" value="Borealin_N"/>
</dbReference>
<evidence type="ECO:0000256" key="10">
    <source>
        <dbReference type="SAM" id="MobiDB-lite"/>
    </source>
</evidence>
<feature type="region of interest" description="Disordered" evidence="10">
    <location>
        <begin position="154"/>
        <end position="232"/>
    </location>
</feature>
<feature type="compositionally biased region" description="Basic residues" evidence="10">
    <location>
        <begin position="21"/>
        <end position="31"/>
    </location>
</feature>
<dbReference type="PANTHER" id="PTHR16040">
    <property type="entry name" value="AUSTRALIN, ISOFORM A-RELATED"/>
    <property type="match status" value="1"/>
</dbReference>
<feature type="compositionally biased region" description="Low complexity" evidence="10">
    <location>
        <begin position="9"/>
        <end position="19"/>
    </location>
</feature>
<dbReference type="EMBL" id="CAJHJG010004613">
    <property type="protein sequence ID" value="CAD6942490.1"/>
    <property type="molecule type" value="Genomic_DNA"/>
</dbReference>
<evidence type="ECO:0000313" key="13">
    <source>
        <dbReference type="EMBL" id="KAE8263058.1"/>
    </source>
</evidence>
<dbReference type="GO" id="GO:0051233">
    <property type="term" value="C:spindle midzone"/>
    <property type="evidence" value="ECO:0007669"/>
    <property type="project" value="TreeGrafter"/>
</dbReference>
<proteinExistence type="inferred from homology"/>
<feature type="compositionally biased region" description="Polar residues" evidence="10">
    <location>
        <begin position="203"/>
        <end position="225"/>
    </location>
</feature>
<dbReference type="Proteomes" id="UP000836402">
    <property type="component" value="Unassembled WGS sequence"/>
</dbReference>
<dbReference type="GO" id="GO:0000775">
    <property type="term" value="C:chromosome, centromeric region"/>
    <property type="evidence" value="ECO:0007669"/>
    <property type="project" value="UniProtKB-SubCell"/>
</dbReference>
<dbReference type="GO" id="GO:0000070">
    <property type="term" value="P:mitotic sister chromatid segregation"/>
    <property type="evidence" value="ECO:0007669"/>
    <property type="project" value="TreeGrafter"/>
</dbReference>
<keyword evidence="4" id="KW-0158">Chromosome</keyword>
<evidence type="ECO:0000256" key="2">
    <source>
        <dbReference type="ARBA" id="ARBA00004584"/>
    </source>
</evidence>
<keyword evidence="6" id="KW-0498">Mitosis</keyword>
<reference evidence="13" key="1">
    <citation type="submission" date="2016-04" db="EMBL/GenBank/DDBJ databases">
        <authorList>
            <person name="Nguyen H.D."/>
            <person name="Kesanakurti P."/>
            <person name="Cullis J."/>
            <person name="Levesque C.A."/>
            <person name="Hambleton S."/>
        </authorList>
    </citation>
    <scope>NUCLEOTIDE SEQUENCE</scope>
    <source>
        <strain evidence="13">DAOMC 238032</strain>
    </source>
</reference>
<feature type="domain" description="Borealin N-terminal" evidence="11">
    <location>
        <begin position="62"/>
        <end position="115"/>
    </location>
</feature>
<keyword evidence="15" id="KW-1185">Reference proteome</keyword>
<dbReference type="AlphaFoldDB" id="A0A177UK79"/>
<dbReference type="GO" id="GO:0005634">
    <property type="term" value="C:nucleus"/>
    <property type="evidence" value="ECO:0007669"/>
    <property type="project" value="UniProtKB-SubCell"/>
</dbReference>
<evidence type="ECO:0000256" key="6">
    <source>
        <dbReference type="ARBA" id="ARBA00022776"/>
    </source>
</evidence>
<evidence type="ECO:0000256" key="1">
    <source>
        <dbReference type="ARBA" id="ARBA00004123"/>
    </source>
</evidence>
<dbReference type="PANTHER" id="PTHR16040:SF7">
    <property type="entry name" value="AUSTRALIN, ISOFORM A-RELATED"/>
    <property type="match status" value="1"/>
</dbReference>
<dbReference type="Proteomes" id="UP000077671">
    <property type="component" value="Unassembled WGS sequence"/>
</dbReference>
<dbReference type="GO" id="GO:0051301">
    <property type="term" value="P:cell division"/>
    <property type="evidence" value="ECO:0007669"/>
    <property type="project" value="UniProtKB-KW"/>
</dbReference>
<evidence type="ECO:0000313" key="14">
    <source>
        <dbReference type="Proteomes" id="UP000077671"/>
    </source>
</evidence>
<feature type="region of interest" description="Disordered" evidence="10">
    <location>
        <begin position="1"/>
        <end position="55"/>
    </location>
</feature>
<dbReference type="InterPro" id="IPR018867">
    <property type="entry name" value="Cell_div_borealin"/>
</dbReference>
<name>A0A177UK79_9BASI</name>
<comment type="caution">
    <text evidence="13">The sequence shown here is derived from an EMBL/GenBank/DDBJ whole genome shotgun (WGS) entry which is preliminary data.</text>
</comment>
<evidence type="ECO:0000256" key="4">
    <source>
        <dbReference type="ARBA" id="ARBA00022454"/>
    </source>
</evidence>
<feature type="compositionally biased region" description="Low complexity" evidence="10">
    <location>
        <begin position="173"/>
        <end position="189"/>
    </location>
</feature>
<comment type="similarity">
    <text evidence="3">Belongs to the borealin family.</text>
</comment>
<comment type="subcellular location">
    <subcellularLocation>
        <location evidence="2">Chromosome</location>
        <location evidence="2">Centromere</location>
    </subcellularLocation>
    <subcellularLocation>
        <location evidence="1">Nucleus</location>
    </subcellularLocation>
</comment>
<evidence type="ECO:0000313" key="15">
    <source>
        <dbReference type="Proteomes" id="UP000836402"/>
    </source>
</evidence>
<evidence type="ECO:0000256" key="8">
    <source>
        <dbReference type="ARBA" id="ARBA00023306"/>
    </source>
</evidence>
<gene>
    <name evidence="13" type="ORF">A4X03_0g1962</name>
    <name evidence="12" type="ORF">JKIAZH3_G3774</name>
</gene>
<evidence type="ECO:0000256" key="9">
    <source>
        <dbReference type="ARBA" id="ARBA00023328"/>
    </source>
</evidence>
<evidence type="ECO:0000259" key="11">
    <source>
        <dbReference type="Pfam" id="PF10444"/>
    </source>
</evidence>
<organism evidence="13 14">
    <name type="scientific">Tilletia caries</name>
    <name type="common">wheat bunt fungus</name>
    <dbReference type="NCBI Taxonomy" id="13290"/>
    <lineage>
        <taxon>Eukaryota</taxon>
        <taxon>Fungi</taxon>
        <taxon>Dikarya</taxon>
        <taxon>Basidiomycota</taxon>
        <taxon>Ustilaginomycotina</taxon>
        <taxon>Exobasidiomycetes</taxon>
        <taxon>Tilletiales</taxon>
        <taxon>Tilletiaceae</taxon>
        <taxon>Tilletia</taxon>
    </lineage>
</organism>
<reference evidence="13" key="2">
    <citation type="journal article" date="2019" name="IMA Fungus">
        <title>Genome sequencing and comparison of five Tilletia species to identify candidate genes for the detection of regulated species infecting wheat.</title>
        <authorList>
            <person name="Nguyen H.D.T."/>
            <person name="Sultana T."/>
            <person name="Kesanakurti P."/>
            <person name="Hambleton S."/>
        </authorList>
    </citation>
    <scope>NUCLEOTIDE SEQUENCE</scope>
    <source>
        <strain evidence="13">DAOMC 238032</strain>
    </source>
</reference>
<evidence type="ECO:0000256" key="7">
    <source>
        <dbReference type="ARBA" id="ARBA00023242"/>
    </source>
</evidence>
<sequence>MSQSHFFRSSTPPLGSSSSRKPAKGTKKRKAVQGNAEDKENMPLPTASKSIENSDSIAESKIRTALANFDLEAEKRYRQLRNDLDLMVRQAELAAENANERVPKSVLDATVEDFLRGSQGDVNTFLARRPAKHLEQSQEEWDRAKKRKVWDATDVSGGGAASSHDVGGVPRPAVASSSSGVAAGSEGSVKPVKKPPMSRKATTKSSKQGSASGSTTGRSQASRRTSIILRRQDGNNELEVNLMSESDLIKRGLRPDEASAMLALIQKIV</sequence>
<keyword evidence="9" id="KW-0137">Centromere</keyword>
<reference evidence="12" key="3">
    <citation type="submission" date="2020-10" db="EMBL/GenBank/DDBJ databases">
        <authorList>
            <person name="Sedaghatjoo S."/>
        </authorList>
    </citation>
    <scope>NUCLEOTIDE SEQUENCE</scope>
    <source>
        <strain evidence="12">AZH3</strain>
    </source>
</reference>
<evidence type="ECO:0000313" key="12">
    <source>
        <dbReference type="EMBL" id="CAD6942490.1"/>
    </source>
</evidence>
<keyword evidence="5" id="KW-0132">Cell division</keyword>
<evidence type="ECO:0000256" key="5">
    <source>
        <dbReference type="ARBA" id="ARBA00022618"/>
    </source>
</evidence>
<keyword evidence="8" id="KW-0131">Cell cycle</keyword>
<dbReference type="EMBL" id="LWDD02000176">
    <property type="protein sequence ID" value="KAE8263058.1"/>
    <property type="molecule type" value="Genomic_DNA"/>
</dbReference>
<evidence type="ECO:0000256" key="3">
    <source>
        <dbReference type="ARBA" id="ARBA00009914"/>
    </source>
</evidence>
<feature type="region of interest" description="Disordered" evidence="10">
    <location>
        <begin position="129"/>
        <end position="148"/>
    </location>
</feature>
<protein>
    <recommendedName>
        <fullName evidence="11">Borealin N-terminal domain-containing protein</fullName>
    </recommendedName>
</protein>
<accession>A0A177UK79</accession>
<keyword evidence="7" id="KW-0539">Nucleus</keyword>
<dbReference type="GO" id="GO:0032133">
    <property type="term" value="C:chromosome passenger complex"/>
    <property type="evidence" value="ECO:0007669"/>
    <property type="project" value="TreeGrafter"/>
</dbReference>
<dbReference type="Pfam" id="PF10444">
    <property type="entry name" value="Nbl1_Borealin_N"/>
    <property type="match status" value="1"/>
</dbReference>
<feature type="compositionally biased region" description="Basic and acidic residues" evidence="10">
    <location>
        <begin position="132"/>
        <end position="143"/>
    </location>
</feature>